<keyword evidence="1" id="KW-1133">Transmembrane helix</keyword>
<sequence length="249" mass="29793">MNEIISIFLFILLGALGFKFILDALLVRKYYLNQIIFRTTKNWIISNFVFLFLLLITAIILFVLIVIKQIIIKNISDEEVIKSGKSVFSTYHTWLYLTLLVFFIPITFFSLYYLIITKVNSSITDLEFKTFDKERLKLFSVDTAYLIIKQKRRKQIQDQRLKFVDYIVTATFWRTFSKRLYYKSILKRCIYFYLKQPYKVETRGEKFVGTNDAILVFVYWSIRYLNGISSPNKKVEPEKFWKAIKNLVK</sequence>
<name>A0A4R7UE56_9BACT</name>
<dbReference type="RefSeq" id="WP_134111292.1">
    <property type="nucleotide sequence ID" value="NZ_SOCN01000005.1"/>
</dbReference>
<evidence type="ECO:0000313" key="2">
    <source>
        <dbReference type="EMBL" id="TDV22872.1"/>
    </source>
</evidence>
<dbReference type="OrthoDB" id="9996189at2"/>
<proteinExistence type="predicted"/>
<keyword evidence="3" id="KW-1185">Reference proteome</keyword>
<accession>A0A4R7UE56</accession>
<feature type="transmembrane region" description="Helical" evidence="1">
    <location>
        <begin position="91"/>
        <end position="115"/>
    </location>
</feature>
<dbReference type="Proteomes" id="UP000295757">
    <property type="component" value="Unassembled WGS sequence"/>
</dbReference>
<protein>
    <submittedName>
        <fullName evidence="2">Uncharacterized protein</fullName>
    </submittedName>
</protein>
<evidence type="ECO:0000256" key="1">
    <source>
        <dbReference type="SAM" id="Phobius"/>
    </source>
</evidence>
<comment type="caution">
    <text evidence="2">The sequence shown here is derived from an EMBL/GenBank/DDBJ whole genome shotgun (WGS) entry which is preliminary data.</text>
</comment>
<dbReference type="EMBL" id="SOCN01000005">
    <property type="protein sequence ID" value="TDV22872.1"/>
    <property type="molecule type" value="Genomic_DNA"/>
</dbReference>
<keyword evidence="1" id="KW-0472">Membrane</keyword>
<gene>
    <name evidence="2" type="ORF">BCF59_0721</name>
</gene>
<organism evidence="2 3">
    <name type="scientific">Mycoplasmopsis mustelae</name>
    <dbReference type="NCBI Taxonomy" id="171289"/>
    <lineage>
        <taxon>Bacteria</taxon>
        <taxon>Bacillati</taxon>
        <taxon>Mycoplasmatota</taxon>
        <taxon>Mycoplasmoidales</taxon>
        <taxon>Metamycoplasmataceae</taxon>
        <taxon>Mycoplasmopsis</taxon>
    </lineage>
</organism>
<evidence type="ECO:0000313" key="3">
    <source>
        <dbReference type="Proteomes" id="UP000295757"/>
    </source>
</evidence>
<reference evidence="2 3" key="1">
    <citation type="submission" date="2019-03" db="EMBL/GenBank/DDBJ databases">
        <title>Genomic Encyclopedia of Archaeal and Bacterial Type Strains, Phase II (KMG-II): from individual species to whole genera.</title>
        <authorList>
            <person name="Goeker M."/>
        </authorList>
    </citation>
    <scope>NUCLEOTIDE SEQUENCE [LARGE SCALE GENOMIC DNA]</scope>
    <source>
        <strain evidence="2 3">ATCC 35214</strain>
    </source>
</reference>
<keyword evidence="1" id="KW-0812">Transmembrane</keyword>
<dbReference type="AlphaFoldDB" id="A0A4R7UE56"/>
<feature type="transmembrane region" description="Helical" evidence="1">
    <location>
        <begin position="48"/>
        <end position="71"/>
    </location>
</feature>
<feature type="transmembrane region" description="Helical" evidence="1">
    <location>
        <begin position="6"/>
        <end position="27"/>
    </location>
</feature>